<gene>
    <name evidence="3" type="ORF">BD809_11242</name>
</gene>
<evidence type="ECO:0000256" key="1">
    <source>
        <dbReference type="SAM" id="MobiDB-lite"/>
    </source>
</evidence>
<feature type="compositionally biased region" description="Acidic residues" evidence="1">
    <location>
        <begin position="143"/>
        <end position="153"/>
    </location>
</feature>
<evidence type="ECO:0000313" key="3">
    <source>
        <dbReference type="EMBL" id="TYP70450.1"/>
    </source>
</evidence>
<dbReference type="OrthoDB" id="666725at2"/>
<protein>
    <submittedName>
        <fullName evidence="3">PRiA4b ORF-3-like protein</fullName>
    </submittedName>
</protein>
<keyword evidence="4" id="KW-1185">Reference proteome</keyword>
<comment type="caution">
    <text evidence="3">The sequence shown here is derived from an EMBL/GenBank/DDBJ whole genome shotgun (WGS) entry which is preliminary data.</text>
</comment>
<dbReference type="SUPFAM" id="SSF159941">
    <property type="entry name" value="MM3350-like"/>
    <property type="match status" value="1"/>
</dbReference>
<dbReference type="Pfam" id="PF07929">
    <property type="entry name" value="PRiA4_ORF3"/>
    <property type="match status" value="1"/>
</dbReference>
<sequence>MIYRFRIILDTEEDVFRDIEIEKTATLEEFHNVITQSFSFDGTEMASFYTSDEQWSQGEEISLFDMSDGNNPVRLMAETRLEDVVYESSPRLLYIYDFLSMWTFMVELAEVAEFENGREYPNVMFVHGQLPDQAPDKEFKADPEDDYDAYDDEEGFVDLDDYDEMDFNENWN</sequence>
<dbReference type="InterPro" id="IPR024047">
    <property type="entry name" value="MM3350-like_sf"/>
</dbReference>
<dbReference type="RefSeq" id="WP_148783673.1">
    <property type="nucleotide sequence ID" value="NZ_VNHU01000012.1"/>
</dbReference>
<evidence type="ECO:0000313" key="4">
    <source>
        <dbReference type="Proteomes" id="UP000324376"/>
    </source>
</evidence>
<reference evidence="3 4" key="1">
    <citation type="submission" date="2019-07" db="EMBL/GenBank/DDBJ databases">
        <title>Genomic Encyclopedia of Archaeal and Bacterial Type Strains, Phase II (KMG-II): from individual species to whole genera.</title>
        <authorList>
            <person name="Goeker M."/>
        </authorList>
    </citation>
    <scope>NUCLEOTIDE SEQUENCE [LARGE SCALE GENOMIC DNA]</scope>
    <source>
        <strain evidence="3 4">DSM 17527</strain>
    </source>
</reference>
<name>A0A5S5BWC6_9FLAO</name>
<organism evidence="3 4">
    <name type="scientific">Aquimarina intermedia</name>
    <dbReference type="NCBI Taxonomy" id="350814"/>
    <lineage>
        <taxon>Bacteria</taxon>
        <taxon>Pseudomonadati</taxon>
        <taxon>Bacteroidota</taxon>
        <taxon>Flavobacteriia</taxon>
        <taxon>Flavobacteriales</taxon>
        <taxon>Flavobacteriaceae</taxon>
        <taxon>Aquimarina</taxon>
    </lineage>
</organism>
<feature type="domain" description="Plasmid pRiA4b Orf3-like" evidence="2">
    <location>
        <begin position="2"/>
        <end position="129"/>
    </location>
</feature>
<feature type="region of interest" description="Disordered" evidence="1">
    <location>
        <begin position="133"/>
        <end position="153"/>
    </location>
</feature>
<dbReference type="AlphaFoldDB" id="A0A5S5BWC6"/>
<evidence type="ECO:0000259" key="2">
    <source>
        <dbReference type="Pfam" id="PF07929"/>
    </source>
</evidence>
<proteinExistence type="predicted"/>
<dbReference type="Proteomes" id="UP000324376">
    <property type="component" value="Unassembled WGS sequence"/>
</dbReference>
<dbReference type="EMBL" id="VNHU01000012">
    <property type="protein sequence ID" value="TYP70450.1"/>
    <property type="molecule type" value="Genomic_DNA"/>
</dbReference>
<dbReference type="InterPro" id="IPR012912">
    <property type="entry name" value="Plasmid_pRiA4b_Orf3-like"/>
</dbReference>
<accession>A0A5S5BWC6</accession>
<dbReference type="Gene3D" id="3.10.290.30">
    <property type="entry name" value="MM3350-like"/>
    <property type="match status" value="1"/>
</dbReference>